<dbReference type="STRING" id="1080227.A8L45_02625"/>
<evidence type="ECO:0000313" key="4">
    <source>
        <dbReference type="Proteomes" id="UP000094936"/>
    </source>
</evidence>
<evidence type="ECO:0000259" key="2">
    <source>
        <dbReference type="Pfam" id="PF17131"/>
    </source>
</evidence>
<evidence type="ECO:0000256" key="1">
    <source>
        <dbReference type="SAM" id="SignalP"/>
    </source>
</evidence>
<evidence type="ECO:0000313" key="3">
    <source>
        <dbReference type="EMBL" id="ODA35942.1"/>
    </source>
</evidence>
<proteinExistence type="predicted"/>
<gene>
    <name evidence="3" type="ORF">A8L45_02625</name>
</gene>
<dbReference type="EMBL" id="LYBM01000002">
    <property type="protein sequence ID" value="ODA35942.1"/>
    <property type="molecule type" value="Genomic_DNA"/>
</dbReference>
<feature type="domain" description="Uncharacterized protein TP-0789" evidence="2">
    <location>
        <begin position="80"/>
        <end position="262"/>
    </location>
</feature>
<comment type="caution">
    <text evidence="3">The sequence shown here is derived from an EMBL/GenBank/DDBJ whole genome shotgun (WGS) entry which is preliminary data.</text>
</comment>
<name>A0A1C3ERR6_9GAMM</name>
<sequence length="264" mass="30059">MKVSVNPIAIGFFIAATIGFSAQAYADGGKGLDIAKEMKTRSQGWGDSASQLVMELRTANGDSSVRKLRVKSLEVQDDGDKGMTIFDEPKDVRGTVFLTYSHVNKPDDQWLYLPALKRVKRIASRNKSGPFMGSEFAYEDLSSFELNKYSFTYLRDEKVGGVDSFVVEQIPTDQFSGYTKQIVWVGKEHYRIQKVEFYDRKKTLLKTLKTSDYKQHLDKYWRAHRLEMTNHQTGKSTVLTTDSITFNNGLKASDFSKSSLRRVR</sequence>
<dbReference type="OrthoDB" id="9803781at2"/>
<dbReference type="CDD" id="cd16329">
    <property type="entry name" value="LolA_like"/>
    <property type="match status" value="1"/>
</dbReference>
<keyword evidence="1" id="KW-0732">Signal</keyword>
<dbReference type="Gene3D" id="2.50.20.10">
    <property type="entry name" value="Lipoprotein localisation LolA/LolB/LppX"/>
    <property type="match status" value="1"/>
</dbReference>
<dbReference type="Pfam" id="PF17131">
    <property type="entry name" value="LolA_like"/>
    <property type="match status" value="1"/>
</dbReference>
<accession>A0A1C3ERR6</accession>
<dbReference type="RefSeq" id="WP_068898912.1">
    <property type="nucleotide sequence ID" value="NZ_JBHUIF010000032.1"/>
</dbReference>
<keyword evidence="4" id="KW-1185">Reference proteome</keyword>
<dbReference type="InterPro" id="IPR033399">
    <property type="entry name" value="TP_0789-like"/>
</dbReference>
<dbReference type="Proteomes" id="UP000094936">
    <property type="component" value="Unassembled WGS sequence"/>
</dbReference>
<protein>
    <submittedName>
        <fullName evidence="3">Outer membrane lipoprotein-sorting protein</fullName>
    </submittedName>
</protein>
<organism evidence="3 4">
    <name type="scientific">Veronia pacifica</name>
    <dbReference type="NCBI Taxonomy" id="1080227"/>
    <lineage>
        <taxon>Bacteria</taxon>
        <taxon>Pseudomonadati</taxon>
        <taxon>Pseudomonadota</taxon>
        <taxon>Gammaproteobacteria</taxon>
        <taxon>Vibrionales</taxon>
        <taxon>Vibrionaceae</taxon>
        <taxon>Veronia</taxon>
    </lineage>
</organism>
<keyword evidence="3" id="KW-0449">Lipoprotein</keyword>
<feature type="signal peptide" evidence="1">
    <location>
        <begin position="1"/>
        <end position="26"/>
    </location>
</feature>
<dbReference type="AlphaFoldDB" id="A0A1C3ERR6"/>
<feature type="chain" id="PRO_5008673353" evidence="1">
    <location>
        <begin position="27"/>
        <end position="264"/>
    </location>
</feature>
<reference evidence="3 4" key="1">
    <citation type="submission" date="2016-05" db="EMBL/GenBank/DDBJ databases">
        <title>Genomic Taxonomy of the Vibrionaceae.</title>
        <authorList>
            <person name="Gomez-Gil B."/>
            <person name="Enciso-Ibarra J."/>
        </authorList>
    </citation>
    <scope>NUCLEOTIDE SEQUENCE [LARGE SCALE GENOMIC DNA]</scope>
    <source>
        <strain evidence="3 4">CAIM 1920</strain>
    </source>
</reference>